<sequence>MKHLPKTVLAASLALAIAWSVPAGAVERASSGLDKNGHLLALPFAAGAHDRFAYVRLQHGVQFRAGGVTKNVIFYGPDTVRVNANLGANHWTSPSLVVVEKPGAVAFELEEGADTLTIKSAKLRISIDRKTGALSFMDGSGRLYTRESQQPQSIKAVEISGAPSYEVENRFTLKPDEAIFGFGYTDSDAVNRRNQDLLLVQTNLGIIIPVMMSSERYGILWDTYSKMRFQDGPEGARLWAESAPGGVDYYFMGGRSMDDVVGAYRRLTGAAPMYPKQAFGLFMSKERYPTQQRLVEVAQTFRKERFPLDYIVQDWQYWGSDKDGSWSGMTWDPVRYPDPAGMTASLHKMNLKLMVSIWPSIGNDTALGKELDQHGLRFEPLHWISQKARVYDAYSPQGRRIYFKHAKSGLFDKGVDALWMDGTEVEVGSAAWDAAKNEADIKSLGNNALGDFTRYLNPYTLLTTQGTYDGQRATSDRRVFTLTRSAWAGAQRTAAASWSGDIFSSWDTLRKQVSGGVNVTITGNPYWTQDTGGFFVARDYPGGEKDPAYRELFARWFQYGAFNPIMRVHGTDIEREPYIFKSLDAEVYKSLLDAAHLRYRLLPYTYGLSAKVTSDHYTLMRALPMDFADDKATYAINDAFMFGPSLLVHPVTRPMYRIQPPPPATIPGDALRTPDGQPGLAGQYFEGRNFEVPKGKVIDKVIDHSWPAPPLATIPAGLSQLDDFSARWNGTLEAPEDGEYEIGVEGDDGYRLYLDDAVVLERWENGGKRLASTRQVLRKGQRVKVKLEYFQATSDRSLRLAWRTPSAIRALAESKPVTDASMRTYLPKGAAWYDFWTNQRYEGGQAVVRDVPLDIVPLYVRAGAILPMGPELQYATEQPEAPYEIRIYPGADGSFTLYDDDNETYAYEKGQSARVKLSWNDKAKTLAIGARQGSFPGMVKTRILNLVLAGQANGKGLATAQATRTVRYDGKSIFVKF</sequence>
<dbReference type="CDD" id="cd06591">
    <property type="entry name" value="GH31_xylosidase_XylS"/>
    <property type="match status" value="1"/>
</dbReference>
<evidence type="ECO:0000256" key="1">
    <source>
        <dbReference type="ARBA" id="ARBA00007806"/>
    </source>
</evidence>
<dbReference type="SUPFAM" id="SSF74650">
    <property type="entry name" value="Galactose mutarotase-like"/>
    <property type="match status" value="1"/>
</dbReference>
<feature type="chain" id="PRO_5026773323" evidence="3">
    <location>
        <begin position="26"/>
        <end position="977"/>
    </location>
</feature>
<keyword evidence="2" id="KW-0378">Hydrolase</keyword>
<dbReference type="InterPro" id="IPR048395">
    <property type="entry name" value="Glyco_hydro_31_C"/>
</dbReference>
<evidence type="ECO:0000313" key="6">
    <source>
        <dbReference type="Proteomes" id="UP000472320"/>
    </source>
</evidence>
<dbReference type="GO" id="GO:0005975">
    <property type="term" value="P:carbohydrate metabolic process"/>
    <property type="evidence" value="ECO:0007669"/>
    <property type="project" value="InterPro"/>
</dbReference>
<feature type="signal peptide" evidence="3">
    <location>
        <begin position="1"/>
        <end position="25"/>
    </location>
</feature>
<dbReference type="CDD" id="cd14752">
    <property type="entry name" value="GH31_N"/>
    <property type="match status" value="1"/>
</dbReference>
<dbReference type="Gene3D" id="2.60.40.1760">
    <property type="entry name" value="glycosyl hydrolase (family 31)"/>
    <property type="match status" value="1"/>
</dbReference>
<dbReference type="SUPFAM" id="SSF56988">
    <property type="entry name" value="Anthrax protective antigen"/>
    <property type="match status" value="1"/>
</dbReference>
<gene>
    <name evidence="5" type="ORF">GM658_05150</name>
</gene>
<comment type="caution">
    <text evidence="5">The sequence shown here is derived from an EMBL/GenBank/DDBJ whole genome shotgun (WGS) entry which is preliminary data.</text>
</comment>
<dbReference type="InterPro" id="IPR051816">
    <property type="entry name" value="Glycosyl_Hydrolase_31"/>
</dbReference>
<dbReference type="Gene3D" id="2.60.40.1180">
    <property type="entry name" value="Golgi alpha-mannosidase II"/>
    <property type="match status" value="2"/>
</dbReference>
<dbReference type="InterPro" id="IPR013780">
    <property type="entry name" value="Glyco_hydro_b"/>
</dbReference>
<evidence type="ECO:0000313" key="5">
    <source>
        <dbReference type="EMBL" id="MTW09980.1"/>
    </source>
</evidence>
<proteinExistence type="inferred from homology"/>
<dbReference type="Pfam" id="PF17137">
    <property type="entry name" value="DUF5110"/>
    <property type="match status" value="1"/>
</dbReference>
<dbReference type="InterPro" id="IPR037524">
    <property type="entry name" value="PA14/GLEYA"/>
</dbReference>
<dbReference type="PANTHER" id="PTHR43863">
    <property type="entry name" value="HYDROLASE, PUTATIVE (AFU_ORTHOLOGUE AFUA_1G03140)-RELATED"/>
    <property type="match status" value="1"/>
</dbReference>
<dbReference type="EMBL" id="WNKX01000003">
    <property type="protein sequence ID" value="MTW09980.1"/>
    <property type="molecule type" value="Genomic_DNA"/>
</dbReference>
<feature type="domain" description="PA14" evidence="4">
    <location>
        <begin position="675"/>
        <end position="819"/>
    </location>
</feature>
<evidence type="ECO:0000256" key="2">
    <source>
        <dbReference type="RuleBase" id="RU361185"/>
    </source>
</evidence>
<dbReference type="InterPro" id="IPR000322">
    <property type="entry name" value="Glyco_hydro_31_TIM"/>
</dbReference>
<keyword evidence="3" id="KW-0732">Signal</keyword>
<dbReference type="Pfam" id="PF21365">
    <property type="entry name" value="Glyco_hydro_31_3rd"/>
    <property type="match status" value="2"/>
</dbReference>
<dbReference type="AlphaFoldDB" id="A0A6L6QCQ6"/>
<dbReference type="InterPro" id="IPR033403">
    <property type="entry name" value="DUF5110"/>
</dbReference>
<name>A0A6L6QCQ6_9BURK</name>
<dbReference type="SMART" id="SM00758">
    <property type="entry name" value="PA14"/>
    <property type="match status" value="1"/>
</dbReference>
<evidence type="ECO:0000259" key="4">
    <source>
        <dbReference type="PROSITE" id="PS51820"/>
    </source>
</evidence>
<organism evidence="5 6">
    <name type="scientific">Massilia eburnea</name>
    <dbReference type="NCBI Taxonomy" id="1776165"/>
    <lineage>
        <taxon>Bacteria</taxon>
        <taxon>Pseudomonadati</taxon>
        <taxon>Pseudomonadota</taxon>
        <taxon>Betaproteobacteria</taxon>
        <taxon>Burkholderiales</taxon>
        <taxon>Oxalobacteraceae</taxon>
        <taxon>Telluria group</taxon>
        <taxon>Massilia</taxon>
    </lineage>
</organism>
<dbReference type="SUPFAM" id="SSF51445">
    <property type="entry name" value="(Trans)glycosidases"/>
    <property type="match status" value="1"/>
</dbReference>
<dbReference type="SUPFAM" id="SSF51011">
    <property type="entry name" value="Glycosyl hydrolase domain"/>
    <property type="match status" value="2"/>
</dbReference>
<dbReference type="Gene3D" id="3.20.20.80">
    <property type="entry name" value="Glycosidases"/>
    <property type="match status" value="1"/>
</dbReference>
<dbReference type="Pfam" id="PF01055">
    <property type="entry name" value="Glyco_hydro_31_2nd"/>
    <property type="match status" value="1"/>
</dbReference>
<dbReference type="InterPro" id="IPR011658">
    <property type="entry name" value="PA14_dom"/>
</dbReference>
<dbReference type="Proteomes" id="UP000472320">
    <property type="component" value="Unassembled WGS sequence"/>
</dbReference>
<reference evidence="5 6" key="1">
    <citation type="submission" date="2019-11" db="EMBL/GenBank/DDBJ databases">
        <title>Type strains purchased from KCTC, JCM and DSMZ.</title>
        <authorList>
            <person name="Lu H."/>
        </authorList>
    </citation>
    <scope>NUCLEOTIDE SEQUENCE [LARGE SCALE GENOMIC DNA]</scope>
    <source>
        <strain evidence="5 6">JCM 31587</strain>
    </source>
</reference>
<keyword evidence="6" id="KW-1185">Reference proteome</keyword>
<dbReference type="InterPro" id="IPR011013">
    <property type="entry name" value="Gal_mutarotase_sf_dom"/>
</dbReference>
<dbReference type="Pfam" id="PF13802">
    <property type="entry name" value="Gal_mutarotas_2"/>
    <property type="match status" value="1"/>
</dbReference>
<protein>
    <submittedName>
        <fullName evidence="5">DUF5110 domain-containing protein</fullName>
    </submittedName>
</protein>
<dbReference type="GO" id="GO:0030246">
    <property type="term" value="F:carbohydrate binding"/>
    <property type="evidence" value="ECO:0007669"/>
    <property type="project" value="InterPro"/>
</dbReference>
<keyword evidence="2" id="KW-0326">Glycosidase</keyword>
<dbReference type="PANTHER" id="PTHR43863:SF2">
    <property type="entry name" value="MALTASE-GLUCOAMYLASE"/>
    <property type="match status" value="1"/>
</dbReference>
<dbReference type="RefSeq" id="WP_155452933.1">
    <property type="nucleotide sequence ID" value="NZ_WNKX01000003.1"/>
</dbReference>
<dbReference type="OrthoDB" id="176168at2"/>
<dbReference type="GO" id="GO:0004553">
    <property type="term" value="F:hydrolase activity, hydrolyzing O-glycosyl compounds"/>
    <property type="evidence" value="ECO:0007669"/>
    <property type="project" value="InterPro"/>
</dbReference>
<dbReference type="Pfam" id="PF07691">
    <property type="entry name" value="PA14"/>
    <property type="match status" value="1"/>
</dbReference>
<evidence type="ECO:0000256" key="3">
    <source>
        <dbReference type="SAM" id="SignalP"/>
    </source>
</evidence>
<accession>A0A6L6QCQ6</accession>
<dbReference type="InterPro" id="IPR025887">
    <property type="entry name" value="Glyco_hydro_31_N_dom"/>
</dbReference>
<dbReference type="Gene3D" id="3.90.182.10">
    <property type="entry name" value="Toxin - Anthrax Protective Antigen,domain 1"/>
    <property type="match status" value="1"/>
</dbReference>
<dbReference type="PROSITE" id="PS51820">
    <property type="entry name" value="PA14"/>
    <property type="match status" value="1"/>
</dbReference>
<dbReference type="InterPro" id="IPR017853">
    <property type="entry name" value="GH"/>
</dbReference>
<comment type="similarity">
    <text evidence="1 2">Belongs to the glycosyl hydrolase 31 family.</text>
</comment>